<keyword evidence="3" id="KW-1185">Reference proteome</keyword>
<organism evidence="2 3">
    <name type="scientific">Actinomadura fibrosa</name>
    <dbReference type="NCBI Taxonomy" id="111802"/>
    <lineage>
        <taxon>Bacteria</taxon>
        <taxon>Bacillati</taxon>
        <taxon>Actinomycetota</taxon>
        <taxon>Actinomycetes</taxon>
        <taxon>Streptosporangiales</taxon>
        <taxon>Thermomonosporaceae</taxon>
        <taxon>Actinomadura</taxon>
    </lineage>
</organism>
<proteinExistence type="predicted"/>
<feature type="domain" description="DUF397" evidence="1">
    <location>
        <begin position="3"/>
        <end position="54"/>
    </location>
</feature>
<evidence type="ECO:0000259" key="1">
    <source>
        <dbReference type="Pfam" id="PF04149"/>
    </source>
</evidence>
<evidence type="ECO:0000313" key="3">
    <source>
        <dbReference type="Proteomes" id="UP001597063"/>
    </source>
</evidence>
<dbReference type="InterPro" id="IPR007278">
    <property type="entry name" value="DUF397"/>
</dbReference>
<accession>A0ABW2XNE5</accession>
<reference evidence="3" key="1">
    <citation type="journal article" date="2019" name="Int. J. Syst. Evol. Microbiol.">
        <title>The Global Catalogue of Microorganisms (GCM) 10K type strain sequencing project: providing services to taxonomists for standard genome sequencing and annotation.</title>
        <authorList>
            <consortium name="The Broad Institute Genomics Platform"/>
            <consortium name="The Broad Institute Genome Sequencing Center for Infectious Disease"/>
            <person name="Wu L."/>
            <person name="Ma J."/>
        </authorList>
    </citation>
    <scope>NUCLEOTIDE SEQUENCE [LARGE SCALE GENOMIC DNA]</scope>
    <source>
        <strain evidence="3">JCM 9371</strain>
    </source>
</reference>
<dbReference type="Proteomes" id="UP001597063">
    <property type="component" value="Unassembled WGS sequence"/>
</dbReference>
<evidence type="ECO:0000313" key="2">
    <source>
        <dbReference type="EMBL" id="MFD0686968.1"/>
    </source>
</evidence>
<dbReference type="EMBL" id="JBHTGP010000011">
    <property type="protein sequence ID" value="MFD0686968.1"/>
    <property type="molecule type" value="Genomic_DNA"/>
</dbReference>
<gene>
    <name evidence="2" type="ORF">ACFQZM_20885</name>
</gene>
<dbReference type="Pfam" id="PF04149">
    <property type="entry name" value="DUF397"/>
    <property type="match status" value="1"/>
</dbReference>
<protein>
    <submittedName>
        <fullName evidence="2">DUF397 domain-containing protein</fullName>
    </submittedName>
</protein>
<name>A0ABW2XNE5_9ACTN</name>
<dbReference type="RefSeq" id="WP_370785146.1">
    <property type="nucleotide sequence ID" value="NZ_CAACUY010000072.1"/>
</dbReference>
<comment type="caution">
    <text evidence="2">The sequence shown here is derived from an EMBL/GenBank/DDBJ whole genome shotgun (WGS) entry which is preliminary data.</text>
</comment>
<sequence length="60" mass="6186">MIWRKSSRSSGGGQNCVEVANGTGVVLVRDSKDPGGPLQVMSAAGFGELVGRIKRGALDL</sequence>